<sequence length="263" mass="29938">MMSVSQLLSCISKQKDGQYIARYNNFTLKSVFQPIYMQDLSIAGLEALIRISSHKEGNITPDYFFQSNNFSEQCQINVERLSRLIHIQNFGQSPFNSHKLFLNVLPKAAELLAKENANSELLSQTILQSGLTHKQIVMELLELDASDEKFLYKATTKLSRDGFQIAIDDYGINASTRERVKSVKPDIIKIDRSLLVQYERGNSFGLMEALSLAEQMHSQTVIEGIETKHQLNLMRKIGFDMYQGYYLAMPNSLINNEVLTQAI</sequence>
<dbReference type="PANTHER" id="PTHR33121">
    <property type="entry name" value="CYCLIC DI-GMP PHOSPHODIESTERASE PDEF"/>
    <property type="match status" value="1"/>
</dbReference>
<evidence type="ECO:0000313" key="3">
    <source>
        <dbReference type="Proteomes" id="UP000321922"/>
    </source>
</evidence>
<dbReference type="RefSeq" id="WP_039982266.1">
    <property type="nucleotide sequence ID" value="NZ_BAOJ01000098.1"/>
</dbReference>
<evidence type="ECO:0000313" key="2">
    <source>
        <dbReference type="EMBL" id="GEM76138.1"/>
    </source>
</evidence>
<dbReference type="EMBL" id="BJXJ01000020">
    <property type="protein sequence ID" value="GEM76138.1"/>
    <property type="molecule type" value="Genomic_DNA"/>
</dbReference>
<dbReference type="InterPro" id="IPR050706">
    <property type="entry name" value="Cyclic-di-GMP_PDE-like"/>
</dbReference>
<proteinExistence type="predicted"/>
<reference evidence="2 3" key="1">
    <citation type="submission" date="2019-07" db="EMBL/GenBank/DDBJ databases">
        <title>Whole genome shotgun sequence of Vibrio sagamiensis NBRC 104589.</title>
        <authorList>
            <person name="Hosoyama A."/>
            <person name="Uohara A."/>
            <person name="Ohji S."/>
            <person name="Ichikawa N."/>
        </authorList>
    </citation>
    <scope>NUCLEOTIDE SEQUENCE [LARGE SCALE GENOMIC DNA]</scope>
    <source>
        <strain evidence="2 3">NBRC 104589</strain>
    </source>
</reference>
<dbReference type="CDD" id="cd01948">
    <property type="entry name" value="EAL"/>
    <property type="match status" value="1"/>
</dbReference>
<dbReference type="PROSITE" id="PS50883">
    <property type="entry name" value="EAL"/>
    <property type="match status" value="1"/>
</dbReference>
<evidence type="ECO:0000259" key="1">
    <source>
        <dbReference type="PROSITE" id="PS50883"/>
    </source>
</evidence>
<keyword evidence="3" id="KW-1185">Reference proteome</keyword>
<protein>
    <submittedName>
        <fullName evidence="2">Diguanylate phosphodiesterase</fullName>
    </submittedName>
</protein>
<dbReference type="Proteomes" id="UP000321922">
    <property type="component" value="Unassembled WGS sequence"/>
</dbReference>
<dbReference type="Pfam" id="PF00563">
    <property type="entry name" value="EAL"/>
    <property type="match status" value="1"/>
</dbReference>
<dbReference type="SMART" id="SM00052">
    <property type="entry name" value="EAL"/>
    <property type="match status" value="1"/>
</dbReference>
<feature type="domain" description="EAL" evidence="1">
    <location>
        <begin position="9"/>
        <end position="263"/>
    </location>
</feature>
<dbReference type="Gene3D" id="3.20.20.450">
    <property type="entry name" value="EAL domain"/>
    <property type="match status" value="1"/>
</dbReference>
<accession>A0A511QFR2</accession>
<dbReference type="OrthoDB" id="1673646at2"/>
<organism evidence="2 3">
    <name type="scientific">Vibrio sagamiensis NBRC 104589</name>
    <dbReference type="NCBI Taxonomy" id="1219064"/>
    <lineage>
        <taxon>Bacteria</taxon>
        <taxon>Pseudomonadati</taxon>
        <taxon>Pseudomonadota</taxon>
        <taxon>Gammaproteobacteria</taxon>
        <taxon>Vibrionales</taxon>
        <taxon>Vibrionaceae</taxon>
        <taxon>Vibrio</taxon>
    </lineage>
</organism>
<comment type="caution">
    <text evidence="2">The sequence shown here is derived from an EMBL/GenBank/DDBJ whole genome shotgun (WGS) entry which is preliminary data.</text>
</comment>
<gene>
    <name evidence="2" type="ORF">VSA01S_22500</name>
</gene>
<dbReference type="InterPro" id="IPR001633">
    <property type="entry name" value="EAL_dom"/>
</dbReference>
<dbReference type="AlphaFoldDB" id="A0A511QFR2"/>
<dbReference type="PANTHER" id="PTHR33121:SF76">
    <property type="entry name" value="SIGNALING PROTEIN"/>
    <property type="match status" value="1"/>
</dbReference>
<name>A0A511QFR2_9VIBR</name>
<dbReference type="GO" id="GO:0071111">
    <property type="term" value="F:cyclic-guanylate-specific phosphodiesterase activity"/>
    <property type="evidence" value="ECO:0007669"/>
    <property type="project" value="InterPro"/>
</dbReference>
<dbReference type="SUPFAM" id="SSF141868">
    <property type="entry name" value="EAL domain-like"/>
    <property type="match status" value="1"/>
</dbReference>
<dbReference type="InterPro" id="IPR035919">
    <property type="entry name" value="EAL_sf"/>
</dbReference>